<organism evidence="2 3">
    <name type="scientific">Candidatus Phycosocius spiralis</name>
    <dbReference type="NCBI Taxonomy" id="2815099"/>
    <lineage>
        <taxon>Bacteria</taxon>
        <taxon>Pseudomonadati</taxon>
        <taxon>Pseudomonadota</taxon>
        <taxon>Alphaproteobacteria</taxon>
        <taxon>Caulobacterales</taxon>
        <taxon>Caulobacterales incertae sedis</taxon>
        <taxon>Candidatus Phycosocius</taxon>
    </lineage>
</organism>
<reference evidence="2" key="2">
    <citation type="journal article" date="2023" name="ISME Commun">
        <title>Characterization of a bloom-associated alphaproteobacterial lineage, 'Candidatus Phycosocius': insights into freshwater algal-bacterial interactions.</title>
        <authorList>
            <person name="Tanabe Y."/>
            <person name="Yamaguchi H."/>
            <person name="Yoshida M."/>
            <person name="Kai A."/>
            <person name="Okazaki Y."/>
        </authorList>
    </citation>
    <scope>NUCLEOTIDE SEQUENCE</scope>
    <source>
        <strain evidence="2">BOTRYCO-1</strain>
    </source>
</reference>
<evidence type="ECO:0000313" key="2">
    <source>
        <dbReference type="EMBL" id="GIU67288.1"/>
    </source>
</evidence>
<feature type="transmembrane region" description="Helical" evidence="1">
    <location>
        <begin position="77"/>
        <end position="104"/>
    </location>
</feature>
<proteinExistence type="predicted"/>
<dbReference type="RefSeq" id="WP_284360126.1">
    <property type="nucleotide sequence ID" value="NZ_BPFZ01000008.1"/>
</dbReference>
<reference evidence="2" key="1">
    <citation type="submission" date="2021-05" db="EMBL/GenBank/DDBJ databases">
        <authorList>
            <person name="Tanabe Y."/>
        </authorList>
    </citation>
    <scope>NUCLEOTIDE SEQUENCE</scope>
    <source>
        <strain evidence="2">BOTRYCO-1</strain>
    </source>
</reference>
<evidence type="ECO:0000256" key="1">
    <source>
        <dbReference type="SAM" id="Phobius"/>
    </source>
</evidence>
<dbReference type="EMBL" id="BPFZ01000008">
    <property type="protein sequence ID" value="GIU67288.1"/>
    <property type="molecule type" value="Genomic_DNA"/>
</dbReference>
<keyword evidence="3" id="KW-1185">Reference proteome</keyword>
<keyword evidence="1" id="KW-0472">Membrane</keyword>
<gene>
    <name evidence="2" type="ORF">PsB1_1442</name>
</gene>
<dbReference type="Proteomes" id="UP001161064">
    <property type="component" value="Unassembled WGS sequence"/>
</dbReference>
<keyword evidence="1" id="KW-1133">Transmembrane helix</keyword>
<comment type="caution">
    <text evidence="2">The sequence shown here is derived from an EMBL/GenBank/DDBJ whole genome shotgun (WGS) entry which is preliminary data.</text>
</comment>
<protein>
    <submittedName>
        <fullName evidence="2">Uncharacterized protein</fullName>
    </submittedName>
</protein>
<keyword evidence="1" id="KW-0812">Transmembrane</keyword>
<sequence>MAEEEKTSSDWLSMFDDLTGLPRARLAVFVFMLLSAIAFLSSVALALSAYDLALTYFPSLGTVLSVTRFGATFKADLGGLILTALVCFFCVQTIPVIGKIAVWVGGKTKIVSK</sequence>
<feature type="transmembrane region" description="Helical" evidence="1">
    <location>
        <begin position="26"/>
        <end position="47"/>
    </location>
</feature>
<evidence type="ECO:0000313" key="3">
    <source>
        <dbReference type="Proteomes" id="UP001161064"/>
    </source>
</evidence>
<accession>A0ABQ4PWA4</accession>
<name>A0ABQ4PWA4_9PROT</name>